<evidence type="ECO:0000313" key="3">
    <source>
        <dbReference type="Proteomes" id="UP000530571"/>
    </source>
</evidence>
<dbReference type="Proteomes" id="UP000530571">
    <property type="component" value="Unassembled WGS sequence"/>
</dbReference>
<dbReference type="AlphaFoldDB" id="A0A7W6KGP5"/>
<reference evidence="2 3" key="1">
    <citation type="submission" date="2020-08" db="EMBL/GenBank/DDBJ databases">
        <title>Genomic Encyclopedia of Type Strains, Phase IV (KMG-IV): sequencing the most valuable type-strain genomes for metagenomic binning, comparative biology and taxonomic classification.</title>
        <authorList>
            <person name="Goeker M."/>
        </authorList>
    </citation>
    <scope>NUCLEOTIDE SEQUENCE [LARGE SCALE GENOMIC DNA]</scope>
    <source>
        <strain evidence="2 3">DSM 28101</strain>
    </source>
</reference>
<proteinExistence type="predicted"/>
<keyword evidence="3" id="KW-1185">Reference proteome</keyword>
<keyword evidence="1" id="KW-0472">Membrane</keyword>
<keyword evidence="1" id="KW-1133">Transmembrane helix</keyword>
<evidence type="ECO:0000313" key="2">
    <source>
        <dbReference type="EMBL" id="MBB4120722.1"/>
    </source>
</evidence>
<protein>
    <submittedName>
        <fullName evidence="2">Uncharacterized protein</fullName>
    </submittedName>
</protein>
<gene>
    <name evidence="2" type="ORF">GGR30_000617</name>
</gene>
<name>A0A7W6KGP5_9HYPH</name>
<sequence length="47" mass="5253">MSIDHIIGFFCGTCIAITAYSLIGGIAMRRSLKRTEAILSNERPRIR</sequence>
<accession>A0A7W6KGP5</accession>
<feature type="transmembrane region" description="Helical" evidence="1">
    <location>
        <begin position="6"/>
        <end position="28"/>
    </location>
</feature>
<keyword evidence="1" id="KW-0812">Transmembrane</keyword>
<comment type="caution">
    <text evidence="2">The sequence shown here is derived from an EMBL/GenBank/DDBJ whole genome shotgun (WGS) entry which is preliminary data.</text>
</comment>
<dbReference type="EMBL" id="JACIDZ010000001">
    <property type="protein sequence ID" value="MBB4120722.1"/>
    <property type="molecule type" value="Genomic_DNA"/>
</dbReference>
<organism evidence="2 3">
    <name type="scientific">Martelella radicis</name>
    <dbReference type="NCBI Taxonomy" id="1397476"/>
    <lineage>
        <taxon>Bacteria</taxon>
        <taxon>Pseudomonadati</taxon>
        <taxon>Pseudomonadota</taxon>
        <taxon>Alphaproteobacteria</taxon>
        <taxon>Hyphomicrobiales</taxon>
        <taxon>Aurantimonadaceae</taxon>
        <taxon>Martelella</taxon>
    </lineage>
</organism>
<evidence type="ECO:0000256" key="1">
    <source>
        <dbReference type="SAM" id="Phobius"/>
    </source>
</evidence>